<sequence>MTAAHEERTPSKAAALRVLVISHGHPTLSLGGAEVASYNLHQGLKALPGTQSFFLARVGDGYPRHGQSALMGVDDADDELLFHADDYDPFLVSNRNTGDLHRDLRRFVRTLRPDVVHFHHFIGFGLETLYTVRDALPDATILVTFHEFLSICHHHGQMVKAGGHKLCEAATPIACNGCFPEISPASFLRRRQFIKSMLGLADGYISPSRFLADRYVAWGLPADKMTVIENGLNVSEQAAQRSVAAGGRRNRFAFFGQMTPYKGVDVLLDAVQRVPESIWGEDATLTIHGGNLERQPEAFRSRISELLEAAGSRVRFAGSYQNKDMPSLIRQTDWVMMPSVWWENSPVIIQEAFFHGRPVICSGIGGMAEKVRDKVDGLHARPASPEDLADRMAEALRDPGLWQRLRTGIRPPKTHLESAGEHVALYREVLDGGLASRPGALKQSA</sequence>
<evidence type="ECO:0000313" key="2">
    <source>
        <dbReference type="EMBL" id="CTQ43763.1"/>
    </source>
</evidence>
<proteinExistence type="predicted"/>
<protein>
    <submittedName>
        <fullName evidence="2">Glycosyltransferase KanE</fullName>
        <ecNumber evidence="2">2.4.1.-</ecNumber>
    </submittedName>
</protein>
<dbReference type="Gene3D" id="3.40.50.2000">
    <property type="entry name" value="Glycogen Phosphorylase B"/>
    <property type="match status" value="2"/>
</dbReference>
<dbReference type="SUPFAM" id="SSF53756">
    <property type="entry name" value="UDP-Glycosyltransferase/glycogen phosphorylase"/>
    <property type="match status" value="1"/>
</dbReference>
<evidence type="ECO:0000313" key="3">
    <source>
        <dbReference type="Proteomes" id="UP000048926"/>
    </source>
</evidence>
<dbReference type="EMBL" id="CXST01000001">
    <property type="protein sequence ID" value="CTQ43763.1"/>
    <property type="molecule type" value="Genomic_DNA"/>
</dbReference>
<dbReference type="Pfam" id="PF13692">
    <property type="entry name" value="Glyco_trans_1_4"/>
    <property type="match status" value="1"/>
</dbReference>
<reference evidence="3" key="1">
    <citation type="submission" date="2015-07" db="EMBL/GenBank/DDBJ databases">
        <authorList>
            <person name="Rodrigo-Torres Lidia"/>
            <person name="Arahal R.David."/>
        </authorList>
    </citation>
    <scope>NUCLEOTIDE SEQUENCE [LARGE SCALE GENOMIC DNA]</scope>
    <source>
        <strain evidence="3">CECT 4801</strain>
    </source>
</reference>
<feature type="domain" description="Glycosyltransferase subfamily 4-like N-terminal" evidence="1">
    <location>
        <begin position="31"/>
        <end position="235"/>
    </location>
</feature>
<dbReference type="OrthoDB" id="9807414at2"/>
<dbReference type="Pfam" id="PF13439">
    <property type="entry name" value="Glyco_transf_4"/>
    <property type="match status" value="1"/>
</dbReference>
<dbReference type="EC" id="2.4.1.-" evidence="2"/>
<dbReference type="PANTHER" id="PTHR12526:SF635">
    <property type="entry name" value="GLYCOSYL TRANSFERASE GROUP 1"/>
    <property type="match status" value="1"/>
</dbReference>
<dbReference type="CDD" id="cd03823">
    <property type="entry name" value="GT4_ExpE7-like"/>
    <property type="match status" value="1"/>
</dbReference>
<dbReference type="InterPro" id="IPR028098">
    <property type="entry name" value="Glyco_trans_4-like_N"/>
</dbReference>
<gene>
    <name evidence="2" type="primary">kanE</name>
    <name evidence="2" type="ORF">LAL4801_02205</name>
</gene>
<evidence type="ECO:0000259" key="1">
    <source>
        <dbReference type="Pfam" id="PF13439"/>
    </source>
</evidence>
<dbReference type="STRING" id="187304.B0E33_18450"/>
<accession>A0A0M6Y2G0</accession>
<name>A0A0M6Y2G0_9HYPH</name>
<dbReference type="RefSeq" id="WP_055655998.1">
    <property type="nucleotide sequence ID" value="NZ_CXST01000001.1"/>
</dbReference>
<keyword evidence="3" id="KW-1185">Reference proteome</keyword>
<dbReference type="AlphaFoldDB" id="A0A0M6Y2G0"/>
<organism evidence="2 3">
    <name type="scientific">Roseibium aggregatum</name>
    <dbReference type="NCBI Taxonomy" id="187304"/>
    <lineage>
        <taxon>Bacteria</taxon>
        <taxon>Pseudomonadati</taxon>
        <taxon>Pseudomonadota</taxon>
        <taxon>Alphaproteobacteria</taxon>
        <taxon>Hyphomicrobiales</taxon>
        <taxon>Stappiaceae</taxon>
        <taxon>Roseibium</taxon>
    </lineage>
</organism>
<keyword evidence="2" id="KW-0808">Transferase</keyword>
<dbReference type="PANTHER" id="PTHR12526">
    <property type="entry name" value="GLYCOSYLTRANSFERASE"/>
    <property type="match status" value="1"/>
</dbReference>
<dbReference type="Proteomes" id="UP000048926">
    <property type="component" value="Unassembled WGS sequence"/>
</dbReference>
<keyword evidence="2" id="KW-0328">Glycosyltransferase</keyword>
<dbReference type="GO" id="GO:0016757">
    <property type="term" value="F:glycosyltransferase activity"/>
    <property type="evidence" value="ECO:0007669"/>
    <property type="project" value="UniProtKB-KW"/>
</dbReference>